<dbReference type="InterPro" id="IPR007791">
    <property type="entry name" value="DjlA_N"/>
</dbReference>
<proteinExistence type="predicted"/>
<evidence type="ECO:0000313" key="2">
    <source>
        <dbReference type="EMBL" id="MFC4347054.1"/>
    </source>
</evidence>
<dbReference type="RefSeq" id="WP_082719856.1">
    <property type="nucleotide sequence ID" value="NZ_JBHSCR010000002.1"/>
</dbReference>
<dbReference type="Pfam" id="PF05099">
    <property type="entry name" value="TerB"/>
    <property type="match status" value="1"/>
</dbReference>
<feature type="domain" description="Co-chaperone DjlA N-terminal" evidence="1">
    <location>
        <begin position="29"/>
        <end position="140"/>
    </location>
</feature>
<dbReference type="SUPFAM" id="SSF158682">
    <property type="entry name" value="TerB-like"/>
    <property type="match status" value="1"/>
</dbReference>
<evidence type="ECO:0000313" key="3">
    <source>
        <dbReference type="Proteomes" id="UP001595776"/>
    </source>
</evidence>
<keyword evidence="3" id="KW-1185">Reference proteome</keyword>
<organism evidence="2 3">
    <name type="scientific">Kordiimonas lipolytica</name>
    <dbReference type="NCBI Taxonomy" id="1662421"/>
    <lineage>
        <taxon>Bacteria</taxon>
        <taxon>Pseudomonadati</taxon>
        <taxon>Pseudomonadota</taxon>
        <taxon>Alphaproteobacteria</taxon>
        <taxon>Kordiimonadales</taxon>
        <taxon>Kordiimonadaceae</taxon>
        <taxon>Kordiimonas</taxon>
    </lineage>
</organism>
<comment type="caution">
    <text evidence="2">The sequence shown here is derived from an EMBL/GenBank/DDBJ whole genome shotgun (WGS) entry which is preliminary data.</text>
</comment>
<dbReference type="Proteomes" id="UP001595776">
    <property type="component" value="Unassembled WGS sequence"/>
</dbReference>
<reference evidence="3" key="1">
    <citation type="journal article" date="2019" name="Int. J. Syst. Evol. Microbiol.">
        <title>The Global Catalogue of Microorganisms (GCM) 10K type strain sequencing project: providing services to taxonomists for standard genome sequencing and annotation.</title>
        <authorList>
            <consortium name="The Broad Institute Genomics Platform"/>
            <consortium name="The Broad Institute Genome Sequencing Center for Infectious Disease"/>
            <person name="Wu L."/>
            <person name="Ma J."/>
        </authorList>
    </citation>
    <scope>NUCLEOTIDE SEQUENCE [LARGE SCALE GENOMIC DNA]</scope>
    <source>
        <strain evidence="3">CGMCC 1.15304</strain>
    </source>
</reference>
<dbReference type="InterPro" id="IPR029024">
    <property type="entry name" value="TerB-like"/>
</dbReference>
<sequence>MSLMQLETITGLFRGKELSEAEKKEAIREALFMTLSRATAADSNVAGLEVSTVQAILKDAVGEDVSEKDIRVAANSALYKEGSIEKVLGKLAGKVDAADRCSIVNALAQVLKADGRVSPFEVEFFNSVVKALGLSHADVAGLE</sequence>
<name>A0ABV8U880_9PROT</name>
<dbReference type="Gene3D" id="1.10.3680.10">
    <property type="entry name" value="TerB-like"/>
    <property type="match status" value="1"/>
</dbReference>
<accession>A0ABV8U880</accession>
<protein>
    <submittedName>
        <fullName evidence="2">TerB family tellurite resistance protein</fullName>
    </submittedName>
</protein>
<dbReference type="EMBL" id="JBHSCR010000002">
    <property type="protein sequence ID" value="MFC4347054.1"/>
    <property type="molecule type" value="Genomic_DNA"/>
</dbReference>
<evidence type="ECO:0000259" key="1">
    <source>
        <dbReference type="Pfam" id="PF05099"/>
    </source>
</evidence>
<gene>
    <name evidence="2" type="ORF">ACFO5Q_04285</name>
</gene>